<dbReference type="AlphaFoldDB" id="A0A745K425"/>
<gene>
    <name evidence="1" type="ORF">G7166_004127</name>
</gene>
<dbReference type="EMBL" id="DAAUSX010000045">
    <property type="protein sequence ID" value="HAF3239865.1"/>
    <property type="molecule type" value="Genomic_DNA"/>
</dbReference>
<accession>A0A745K425</accession>
<proteinExistence type="predicted"/>
<protein>
    <submittedName>
        <fullName evidence="1">Uncharacterized protein</fullName>
    </submittedName>
</protein>
<evidence type="ECO:0000313" key="1">
    <source>
        <dbReference type="EMBL" id="HAF3239865.1"/>
    </source>
</evidence>
<sequence>MLGLLHVTLGWRENPHNTMKNNGLFFVLSTYCHSDSKPALFNAGFVYVVKAVWCRRVVVGLFP</sequence>
<comment type="caution">
    <text evidence="1">The sequence shown here is derived from an EMBL/GenBank/DDBJ whole genome shotgun (WGS) entry which is preliminary data.</text>
</comment>
<reference evidence="1" key="1">
    <citation type="journal article" date="2018" name="Genome Biol.">
        <title>SKESA: strategic k-mer extension for scrupulous assemblies.</title>
        <authorList>
            <person name="Souvorov A."/>
            <person name="Agarwala R."/>
            <person name="Lipman D.J."/>
        </authorList>
    </citation>
    <scope>NUCLEOTIDE SEQUENCE</scope>
    <source>
        <strain evidence="1">Banker Type1</strain>
    </source>
</reference>
<organism evidence="1">
    <name type="scientific">Salmonella typhi</name>
    <dbReference type="NCBI Taxonomy" id="90370"/>
    <lineage>
        <taxon>Bacteria</taxon>
        <taxon>Pseudomonadati</taxon>
        <taxon>Pseudomonadota</taxon>
        <taxon>Gammaproteobacteria</taxon>
        <taxon>Enterobacterales</taxon>
        <taxon>Enterobacteriaceae</taxon>
        <taxon>Salmonella</taxon>
    </lineage>
</organism>
<name>A0A745K425_SALTI</name>
<reference evidence="1" key="2">
    <citation type="submission" date="2020-02" db="EMBL/GenBank/DDBJ databases">
        <authorList>
            <consortium name="NCBI Pathogen Detection Project"/>
        </authorList>
    </citation>
    <scope>NUCLEOTIDE SEQUENCE</scope>
    <source>
        <strain evidence="1">Banker Type1</strain>
    </source>
</reference>